<dbReference type="WBParaSite" id="PgR005X_g210_t01">
    <property type="protein sequence ID" value="PgR005X_g210_t01"/>
    <property type="gene ID" value="PgR005X_g210"/>
</dbReference>
<sequence length="132" mass="15954">QALRWCFLLNKDGNLSRWQLFLLCWHRPSYSLWPVAQCSIWSLHRRVVHHLVSYNLKVLQHQITFQWLHWLLAAYRQMEHLTLVHTVVSQWHILPIWSFPRICYQKGKCVAFHLSFLCLALQDNSLQFNDCK</sequence>
<name>A0A915AD11_PARUN</name>
<keyword evidence="1" id="KW-1185">Reference proteome</keyword>
<reference evidence="2" key="1">
    <citation type="submission" date="2022-11" db="UniProtKB">
        <authorList>
            <consortium name="WormBaseParasite"/>
        </authorList>
    </citation>
    <scope>IDENTIFICATION</scope>
</reference>
<proteinExistence type="predicted"/>
<dbReference type="Proteomes" id="UP000887569">
    <property type="component" value="Unplaced"/>
</dbReference>
<organism evidence="1 2">
    <name type="scientific">Parascaris univalens</name>
    <name type="common">Nematode worm</name>
    <dbReference type="NCBI Taxonomy" id="6257"/>
    <lineage>
        <taxon>Eukaryota</taxon>
        <taxon>Metazoa</taxon>
        <taxon>Ecdysozoa</taxon>
        <taxon>Nematoda</taxon>
        <taxon>Chromadorea</taxon>
        <taxon>Rhabditida</taxon>
        <taxon>Spirurina</taxon>
        <taxon>Ascaridomorpha</taxon>
        <taxon>Ascaridoidea</taxon>
        <taxon>Ascarididae</taxon>
        <taxon>Parascaris</taxon>
    </lineage>
</organism>
<dbReference type="AlphaFoldDB" id="A0A915AD11"/>
<evidence type="ECO:0000313" key="2">
    <source>
        <dbReference type="WBParaSite" id="PgR005X_g210_t01"/>
    </source>
</evidence>
<accession>A0A915AD11</accession>
<evidence type="ECO:0000313" key="1">
    <source>
        <dbReference type="Proteomes" id="UP000887569"/>
    </source>
</evidence>
<protein>
    <submittedName>
        <fullName evidence="2">Uncharacterized protein</fullName>
    </submittedName>
</protein>